<organism evidence="2 3">
    <name type="scientific">Psylliodes chrysocephalus</name>
    <dbReference type="NCBI Taxonomy" id="3402493"/>
    <lineage>
        <taxon>Eukaryota</taxon>
        <taxon>Metazoa</taxon>
        <taxon>Ecdysozoa</taxon>
        <taxon>Arthropoda</taxon>
        <taxon>Hexapoda</taxon>
        <taxon>Insecta</taxon>
        <taxon>Pterygota</taxon>
        <taxon>Neoptera</taxon>
        <taxon>Endopterygota</taxon>
        <taxon>Coleoptera</taxon>
        <taxon>Polyphaga</taxon>
        <taxon>Cucujiformia</taxon>
        <taxon>Chrysomeloidea</taxon>
        <taxon>Chrysomelidae</taxon>
        <taxon>Galerucinae</taxon>
        <taxon>Alticini</taxon>
        <taxon>Psylliodes</taxon>
    </lineage>
</organism>
<name>A0A9P0CY37_9CUCU</name>
<evidence type="ECO:0000313" key="2">
    <source>
        <dbReference type="EMBL" id="CAH1111462.1"/>
    </source>
</evidence>
<dbReference type="AlphaFoldDB" id="A0A9P0CY37"/>
<feature type="region of interest" description="Disordered" evidence="1">
    <location>
        <begin position="168"/>
        <end position="188"/>
    </location>
</feature>
<proteinExistence type="predicted"/>
<gene>
    <name evidence="2" type="ORF">PSYICH_LOCUS12796</name>
</gene>
<evidence type="ECO:0000256" key="1">
    <source>
        <dbReference type="SAM" id="MobiDB-lite"/>
    </source>
</evidence>
<reference evidence="2" key="1">
    <citation type="submission" date="2022-01" db="EMBL/GenBank/DDBJ databases">
        <authorList>
            <person name="King R."/>
        </authorList>
    </citation>
    <scope>NUCLEOTIDE SEQUENCE</scope>
</reference>
<dbReference type="OrthoDB" id="6765552at2759"/>
<protein>
    <submittedName>
        <fullName evidence="2">Uncharacterized protein</fullName>
    </submittedName>
</protein>
<dbReference type="EMBL" id="OV651818">
    <property type="protein sequence ID" value="CAH1111462.1"/>
    <property type="molecule type" value="Genomic_DNA"/>
</dbReference>
<dbReference type="Proteomes" id="UP001153636">
    <property type="component" value="Chromosome 6"/>
</dbReference>
<feature type="compositionally biased region" description="Polar residues" evidence="1">
    <location>
        <begin position="30"/>
        <end position="48"/>
    </location>
</feature>
<evidence type="ECO:0000313" key="3">
    <source>
        <dbReference type="Proteomes" id="UP001153636"/>
    </source>
</evidence>
<dbReference type="PANTHER" id="PTHR10773:SF19">
    <property type="match status" value="1"/>
</dbReference>
<keyword evidence="3" id="KW-1185">Reference proteome</keyword>
<accession>A0A9P0CY37</accession>
<feature type="region of interest" description="Disordered" evidence="1">
    <location>
        <begin position="1"/>
        <end position="77"/>
    </location>
</feature>
<dbReference type="PANTHER" id="PTHR10773">
    <property type="entry name" value="DNA-DIRECTED RNA POLYMERASES I, II, AND III SUBUNIT RPABC2"/>
    <property type="match status" value="1"/>
</dbReference>
<sequence length="232" mass="26228">MQRSMSGSDESGFDMEEPFQDSGSEFVPSGNCSEAGNLSDIEGTSSEPVISKGAKRKRNEGQWKRNIRKRKRGSGEEYVNTRGRVIPSKSFEAKDCPLGSHTLQSSYIFGHVRVLNKERTYTTENRKPKEHSRCYLLPDEKGEDRKVCKTFFKQSLYVSDGRITRVLKSKSTTGTPQPDKRGKSTSVNKTSLEKVTAVKDFINKIPAYESHYSLKKNPNVRYLSPELDLAKM</sequence>